<protein>
    <submittedName>
        <fullName evidence="1">Uncharacterized protein</fullName>
    </submittedName>
</protein>
<evidence type="ECO:0000313" key="2">
    <source>
        <dbReference type="Proteomes" id="UP000801492"/>
    </source>
</evidence>
<proteinExistence type="predicted"/>
<dbReference type="Proteomes" id="UP000801492">
    <property type="component" value="Unassembled WGS sequence"/>
</dbReference>
<organism evidence="1 2">
    <name type="scientific">Ignelater luminosus</name>
    <name type="common">Cucubano</name>
    <name type="synonym">Pyrophorus luminosus</name>
    <dbReference type="NCBI Taxonomy" id="2038154"/>
    <lineage>
        <taxon>Eukaryota</taxon>
        <taxon>Metazoa</taxon>
        <taxon>Ecdysozoa</taxon>
        <taxon>Arthropoda</taxon>
        <taxon>Hexapoda</taxon>
        <taxon>Insecta</taxon>
        <taxon>Pterygota</taxon>
        <taxon>Neoptera</taxon>
        <taxon>Endopterygota</taxon>
        <taxon>Coleoptera</taxon>
        <taxon>Polyphaga</taxon>
        <taxon>Elateriformia</taxon>
        <taxon>Elateroidea</taxon>
        <taxon>Elateridae</taxon>
        <taxon>Agrypninae</taxon>
        <taxon>Pyrophorini</taxon>
        <taxon>Ignelater</taxon>
    </lineage>
</organism>
<evidence type="ECO:0000313" key="1">
    <source>
        <dbReference type="EMBL" id="KAF2883375.1"/>
    </source>
</evidence>
<keyword evidence="2" id="KW-1185">Reference proteome</keyword>
<name>A0A8K0CGF2_IGNLU</name>
<dbReference type="OrthoDB" id="6765664at2759"/>
<accession>A0A8K0CGF2</accession>
<reference evidence="1" key="1">
    <citation type="submission" date="2019-08" db="EMBL/GenBank/DDBJ databases">
        <title>The genome of the North American firefly Photinus pyralis.</title>
        <authorList>
            <consortium name="Photinus pyralis genome working group"/>
            <person name="Fallon T.R."/>
            <person name="Sander Lower S.E."/>
            <person name="Weng J.-K."/>
        </authorList>
    </citation>
    <scope>NUCLEOTIDE SEQUENCE</scope>
    <source>
        <strain evidence="1">TRF0915ILg1</strain>
        <tissue evidence="1">Whole body</tissue>
    </source>
</reference>
<dbReference type="EMBL" id="VTPC01090433">
    <property type="protein sequence ID" value="KAF2883375.1"/>
    <property type="molecule type" value="Genomic_DNA"/>
</dbReference>
<gene>
    <name evidence="1" type="ORF">ILUMI_22788</name>
</gene>
<dbReference type="AlphaFoldDB" id="A0A8K0CGF2"/>
<comment type="caution">
    <text evidence="1">The sequence shown here is derived from an EMBL/GenBank/DDBJ whole genome shotgun (WGS) entry which is preliminary data.</text>
</comment>
<sequence>MSSDGFVKGPSDNLPKVHVLMVSDFFANSEFFNAAETSGVKAQRSQRDNYGDAAVEHRVRSKPYSVQVKINEKNEEIVKASCNDCAASAVAFLMWLHRRSEEPEPTATVCLLEEGYIIPSWDKFKILKRN</sequence>